<evidence type="ECO:0000256" key="6">
    <source>
        <dbReference type="ARBA" id="ARBA00022842"/>
    </source>
</evidence>
<keyword evidence="3 10" id="KW-0479">Metal-binding</keyword>
<dbReference type="InterPro" id="IPR029001">
    <property type="entry name" value="ITPase-like_fam"/>
</dbReference>
<accession>A0A3N4E756</accession>
<dbReference type="GO" id="GO:0009117">
    <property type="term" value="P:nucleotide metabolic process"/>
    <property type="evidence" value="ECO:0007669"/>
    <property type="project" value="UniProtKB-KW"/>
</dbReference>
<name>A0A3N4E756_9GAMM</name>
<dbReference type="RefSeq" id="WP_124012194.1">
    <property type="nucleotide sequence ID" value="NZ_CP034073.1"/>
</dbReference>
<protein>
    <recommendedName>
        <fullName evidence="10">dITP/XTP pyrophosphatase</fullName>
        <ecNumber evidence="10">3.6.1.66</ecNumber>
    </recommendedName>
    <alternativeName>
        <fullName evidence="10">Non-canonical purine NTP pyrophosphatase</fullName>
    </alternativeName>
    <alternativeName>
        <fullName evidence="10">Non-standard purine NTP pyrophosphatase</fullName>
    </alternativeName>
    <alternativeName>
        <fullName evidence="10">Nucleoside-triphosphate diphosphatase</fullName>
    </alternativeName>
    <alternativeName>
        <fullName evidence="10">Nucleoside-triphosphate pyrophosphatase</fullName>
        <shortName evidence="10">NTPase</shortName>
    </alternativeName>
</protein>
<evidence type="ECO:0000313" key="13">
    <source>
        <dbReference type="EMBL" id="RPA32866.1"/>
    </source>
</evidence>
<dbReference type="GO" id="GO:0035870">
    <property type="term" value="F:dITP diphosphatase activity"/>
    <property type="evidence" value="ECO:0007669"/>
    <property type="project" value="UniProtKB-UniRule"/>
</dbReference>
<reference evidence="15" key="2">
    <citation type="submission" date="2018-11" db="EMBL/GenBank/DDBJ databases">
        <title>Shewanella sp. R106.</title>
        <authorList>
            <person name="Hwang Y.J."/>
            <person name="Hwang C.Y."/>
        </authorList>
    </citation>
    <scope>NUCLEOTIDE SEQUENCE [LARGE SCALE GENOMIC DNA]</scope>
    <source>
        <strain evidence="15">R106</strain>
    </source>
</reference>
<evidence type="ECO:0000256" key="3">
    <source>
        <dbReference type="ARBA" id="ARBA00022723"/>
    </source>
</evidence>
<evidence type="ECO:0000256" key="8">
    <source>
        <dbReference type="ARBA" id="ARBA00051875"/>
    </source>
</evidence>
<keyword evidence="7 10" id="KW-0546">Nucleotide metabolism</keyword>
<evidence type="ECO:0000256" key="9">
    <source>
        <dbReference type="ARBA" id="ARBA00052017"/>
    </source>
</evidence>
<dbReference type="GO" id="GO:0036222">
    <property type="term" value="F:XTP diphosphatase activity"/>
    <property type="evidence" value="ECO:0007669"/>
    <property type="project" value="UniProtKB-UniRule"/>
</dbReference>
<evidence type="ECO:0000256" key="1">
    <source>
        <dbReference type="ARBA" id="ARBA00008023"/>
    </source>
</evidence>
<proteinExistence type="inferred from homology"/>
<dbReference type="Pfam" id="PF01725">
    <property type="entry name" value="Ham1p_like"/>
    <property type="match status" value="1"/>
</dbReference>
<dbReference type="AlphaFoldDB" id="A0A3N4E756"/>
<dbReference type="SUPFAM" id="SSF52972">
    <property type="entry name" value="ITPase-like"/>
    <property type="match status" value="1"/>
</dbReference>
<dbReference type="EMBL" id="CP034073">
    <property type="protein sequence ID" value="AZG35329.1"/>
    <property type="molecule type" value="Genomic_DNA"/>
</dbReference>
<keyword evidence="5 10" id="KW-0378">Hydrolase</keyword>
<comment type="catalytic activity">
    <reaction evidence="8 10">
        <text>dITP + H2O = dIMP + diphosphate + H(+)</text>
        <dbReference type="Rhea" id="RHEA:28342"/>
        <dbReference type="ChEBI" id="CHEBI:15377"/>
        <dbReference type="ChEBI" id="CHEBI:15378"/>
        <dbReference type="ChEBI" id="CHEBI:33019"/>
        <dbReference type="ChEBI" id="CHEBI:61194"/>
        <dbReference type="ChEBI" id="CHEBI:61382"/>
        <dbReference type="EC" id="3.6.1.66"/>
    </reaction>
</comment>
<evidence type="ECO:0000313" key="15">
    <source>
        <dbReference type="Proteomes" id="UP000278855"/>
    </source>
</evidence>
<dbReference type="GO" id="GO:0009146">
    <property type="term" value="P:purine nucleoside triphosphate catabolic process"/>
    <property type="evidence" value="ECO:0007669"/>
    <property type="project" value="UniProtKB-UniRule"/>
</dbReference>
<dbReference type="PANTHER" id="PTHR11067">
    <property type="entry name" value="INOSINE TRIPHOSPHATE PYROPHOSPHATASE/HAM1 PROTEIN"/>
    <property type="match status" value="1"/>
</dbReference>
<dbReference type="GO" id="GO:0000166">
    <property type="term" value="F:nucleotide binding"/>
    <property type="evidence" value="ECO:0007669"/>
    <property type="project" value="UniProtKB-KW"/>
</dbReference>
<dbReference type="NCBIfam" id="TIGR00042">
    <property type="entry name" value="RdgB/HAM1 family non-canonical purine NTP pyrophosphatase"/>
    <property type="match status" value="1"/>
</dbReference>
<feature type="binding site" evidence="10">
    <location>
        <begin position="197"/>
        <end position="198"/>
    </location>
    <ligand>
        <name>substrate</name>
    </ligand>
</feature>
<dbReference type="GO" id="GO:0017111">
    <property type="term" value="F:ribonucleoside triphosphate phosphatase activity"/>
    <property type="evidence" value="ECO:0007669"/>
    <property type="project" value="InterPro"/>
</dbReference>
<comment type="catalytic activity">
    <reaction evidence="10">
        <text>ITP + H2O = IMP + diphosphate + H(+)</text>
        <dbReference type="Rhea" id="RHEA:29399"/>
        <dbReference type="ChEBI" id="CHEBI:15377"/>
        <dbReference type="ChEBI" id="CHEBI:15378"/>
        <dbReference type="ChEBI" id="CHEBI:33019"/>
        <dbReference type="ChEBI" id="CHEBI:58053"/>
        <dbReference type="ChEBI" id="CHEBI:61402"/>
        <dbReference type="EC" id="3.6.1.66"/>
    </reaction>
</comment>
<organism evidence="13 15">
    <name type="scientific">Shewanella psychromarinicola</name>
    <dbReference type="NCBI Taxonomy" id="2487742"/>
    <lineage>
        <taxon>Bacteria</taxon>
        <taxon>Pseudomonadati</taxon>
        <taxon>Pseudomonadota</taxon>
        <taxon>Gammaproteobacteria</taxon>
        <taxon>Alteromonadales</taxon>
        <taxon>Shewanellaceae</taxon>
        <taxon>Shewanella</taxon>
    </lineage>
</organism>
<keyword evidence="4 10" id="KW-0547">Nucleotide-binding</keyword>
<keyword evidence="14" id="KW-1185">Reference proteome</keyword>
<evidence type="ECO:0000256" key="11">
    <source>
        <dbReference type="RuleBase" id="RU003781"/>
    </source>
</evidence>
<reference evidence="12 14" key="1">
    <citation type="submission" date="2018-11" db="EMBL/GenBank/DDBJ databases">
        <title>Shewanella sp. M2.</title>
        <authorList>
            <person name="Hwang Y.J."/>
            <person name="Hwang C.Y."/>
        </authorList>
    </citation>
    <scope>NUCLEOTIDE SEQUENCE [LARGE SCALE GENOMIC DNA]</scope>
    <source>
        <strain evidence="12 14">M2</strain>
    </source>
</reference>
<comment type="cofactor">
    <cofactor evidence="10">
        <name>Mg(2+)</name>
        <dbReference type="ChEBI" id="CHEBI:18420"/>
    </cofactor>
    <text evidence="10">Binds 1 Mg(2+) ion per subunit.</text>
</comment>
<dbReference type="PANTHER" id="PTHR11067:SF9">
    <property type="entry name" value="INOSINE TRIPHOSPHATE PYROPHOSPHATASE"/>
    <property type="match status" value="1"/>
</dbReference>
<evidence type="ECO:0000256" key="7">
    <source>
        <dbReference type="ARBA" id="ARBA00023080"/>
    </source>
</evidence>
<comment type="caution">
    <text evidence="10">Lacks conserved residue(s) required for the propagation of feature annotation.</text>
</comment>
<evidence type="ECO:0000313" key="14">
    <source>
        <dbReference type="Proteomes" id="UP000273778"/>
    </source>
</evidence>
<dbReference type="Proteomes" id="UP000273778">
    <property type="component" value="Chromosome"/>
</dbReference>
<evidence type="ECO:0000256" key="10">
    <source>
        <dbReference type="HAMAP-Rule" id="MF_01405"/>
    </source>
</evidence>
<dbReference type="HAMAP" id="MF_01405">
    <property type="entry name" value="Non_canon_purine_NTPase"/>
    <property type="match status" value="1"/>
</dbReference>
<feature type="binding site" evidence="10">
    <location>
        <begin position="169"/>
        <end position="172"/>
    </location>
    <ligand>
        <name>substrate</name>
    </ligand>
</feature>
<dbReference type="GO" id="GO:0036220">
    <property type="term" value="F:ITP diphosphatase activity"/>
    <property type="evidence" value="ECO:0007669"/>
    <property type="project" value="UniProtKB-UniRule"/>
</dbReference>
<dbReference type="FunFam" id="3.90.950.10:FF:000001">
    <property type="entry name" value="dITP/XTP pyrophosphatase"/>
    <property type="match status" value="1"/>
</dbReference>
<evidence type="ECO:0000256" key="4">
    <source>
        <dbReference type="ARBA" id="ARBA00022741"/>
    </source>
</evidence>
<dbReference type="CDD" id="cd00515">
    <property type="entry name" value="HAM1"/>
    <property type="match status" value="1"/>
</dbReference>
<dbReference type="GO" id="GO:0046872">
    <property type="term" value="F:metal ion binding"/>
    <property type="evidence" value="ECO:0007669"/>
    <property type="project" value="UniProtKB-KW"/>
</dbReference>
<reference evidence="13" key="3">
    <citation type="submission" date="2018-11" db="EMBL/GenBank/DDBJ databases">
        <authorList>
            <person name="Hwang Y.J."/>
            <person name="Hwang C.Y."/>
        </authorList>
    </citation>
    <scope>NUCLEOTIDE SEQUENCE</scope>
    <source>
        <strain evidence="13">R106</strain>
    </source>
</reference>
<keyword evidence="6 10" id="KW-0460">Magnesium</keyword>
<evidence type="ECO:0000313" key="12">
    <source>
        <dbReference type="EMBL" id="AZG35329.1"/>
    </source>
</evidence>
<evidence type="ECO:0000256" key="5">
    <source>
        <dbReference type="ARBA" id="ARBA00022801"/>
    </source>
</evidence>
<feature type="binding site" evidence="10">
    <location>
        <begin position="25"/>
        <end position="30"/>
    </location>
    <ligand>
        <name>substrate</name>
    </ligand>
</feature>
<dbReference type="KEGG" id="spsr:EGC80_10630"/>
<feature type="binding site" evidence="10">
    <location>
        <position position="86"/>
    </location>
    <ligand>
        <name>Mg(2+)</name>
        <dbReference type="ChEBI" id="CHEBI:18420"/>
    </ligand>
</feature>
<dbReference type="EMBL" id="RKKB01000002">
    <property type="protein sequence ID" value="RPA32866.1"/>
    <property type="molecule type" value="Genomic_DNA"/>
</dbReference>
<sequence length="225" mass="24379">MTANLSSSQKKLMHTPVKQQIVLASGNKGKLAEFDQMLTTFNIEVLPQNKFNVTEVAETGTTFVENAIIKARHAAQITGKAAIADDSGIEVDALQGQPGIYSARYSGPGATETSNYLKLLDALQGETLRNARFQCVLVYLRHAKDPTPIICQASWEGTINHAPQGEQGHGYDPIFIPQGFDCSAAELTREQKNAHSHRGKALELLVSAMKAQGIISSNNTTDDNQ</sequence>
<gene>
    <name evidence="13" type="primary">rdgB</name>
    <name evidence="13" type="ORF">EGC77_05690</name>
    <name evidence="12" type="ORF">EGC80_10630</name>
</gene>
<comment type="similarity">
    <text evidence="1 10 11">Belongs to the HAM1 NTPase family.</text>
</comment>
<feature type="active site" description="Proton acceptor" evidence="10">
    <location>
        <position position="86"/>
    </location>
</feature>
<feature type="binding site" evidence="10">
    <location>
        <position position="192"/>
    </location>
    <ligand>
        <name>substrate</name>
    </ligand>
</feature>
<dbReference type="Proteomes" id="UP000278855">
    <property type="component" value="Unassembled WGS sequence"/>
</dbReference>
<dbReference type="InterPro" id="IPR020922">
    <property type="entry name" value="dITP/XTP_pyrophosphatase"/>
</dbReference>
<dbReference type="OrthoDB" id="9807456at2"/>
<dbReference type="Gene3D" id="3.90.950.10">
    <property type="match status" value="1"/>
</dbReference>
<evidence type="ECO:0000256" key="2">
    <source>
        <dbReference type="ARBA" id="ARBA00011738"/>
    </source>
</evidence>
<comment type="catalytic activity">
    <reaction evidence="9 10">
        <text>XTP + H2O = XMP + diphosphate + H(+)</text>
        <dbReference type="Rhea" id="RHEA:28610"/>
        <dbReference type="ChEBI" id="CHEBI:15377"/>
        <dbReference type="ChEBI" id="CHEBI:15378"/>
        <dbReference type="ChEBI" id="CHEBI:33019"/>
        <dbReference type="ChEBI" id="CHEBI:57464"/>
        <dbReference type="ChEBI" id="CHEBI:61314"/>
        <dbReference type="EC" id="3.6.1.66"/>
    </reaction>
</comment>
<comment type="function">
    <text evidence="10">Pyrophosphatase that catalyzes the hydrolysis of nucleoside triphosphates to their monophosphate derivatives, with a high preference for the non-canonical purine nucleotides XTP (xanthosine triphosphate), dITP (deoxyinosine triphosphate) and ITP. Seems to function as a house-cleaning enzyme that removes non-canonical purine nucleotides from the nucleotide pool, thus preventing their incorporation into DNA/RNA and avoiding chromosomal lesions.</text>
</comment>
<dbReference type="InterPro" id="IPR002637">
    <property type="entry name" value="RdgB/HAM1"/>
</dbReference>
<comment type="subunit">
    <text evidence="2 10">Homodimer.</text>
</comment>
<dbReference type="EC" id="3.6.1.66" evidence="10"/>
<dbReference type="GO" id="GO:0005829">
    <property type="term" value="C:cytosol"/>
    <property type="evidence" value="ECO:0007669"/>
    <property type="project" value="TreeGrafter"/>
</dbReference>
<feature type="binding site" evidence="10">
    <location>
        <position position="87"/>
    </location>
    <ligand>
        <name>substrate</name>
    </ligand>
</feature>